<gene>
    <name evidence="2" type="ORF">L1049_011874</name>
</gene>
<keyword evidence="3" id="KW-1185">Reference proteome</keyword>
<name>A0AAP0RXZ8_LIQFO</name>
<protein>
    <recommendedName>
        <fullName evidence="1">KIB1-4 beta-propeller domain-containing protein</fullName>
    </recommendedName>
</protein>
<dbReference type="EMBL" id="JBBPBK010000006">
    <property type="protein sequence ID" value="KAK9283624.1"/>
    <property type="molecule type" value="Genomic_DNA"/>
</dbReference>
<reference evidence="2 3" key="1">
    <citation type="journal article" date="2024" name="Plant J.">
        <title>Genome sequences and population genomics reveal climatic adaptation and genomic divergence between two closely related sweetgum species.</title>
        <authorList>
            <person name="Xu W.Q."/>
            <person name="Ren C.Q."/>
            <person name="Zhang X.Y."/>
            <person name="Comes H.P."/>
            <person name="Liu X.H."/>
            <person name="Li Y.G."/>
            <person name="Kettle C.J."/>
            <person name="Jalonen R."/>
            <person name="Gaisberger H."/>
            <person name="Ma Y.Z."/>
            <person name="Qiu Y.X."/>
        </authorList>
    </citation>
    <scope>NUCLEOTIDE SEQUENCE [LARGE SCALE GENOMIC DNA]</scope>
    <source>
        <strain evidence="2">Hangzhou</strain>
    </source>
</reference>
<accession>A0AAP0RXZ8</accession>
<evidence type="ECO:0000313" key="2">
    <source>
        <dbReference type="EMBL" id="KAK9283624.1"/>
    </source>
</evidence>
<dbReference type="AlphaFoldDB" id="A0AAP0RXZ8"/>
<dbReference type="PANTHER" id="PTHR47123">
    <property type="entry name" value="F-BOX PROTEIN SKIP23"/>
    <property type="match status" value="1"/>
</dbReference>
<dbReference type="PANTHER" id="PTHR47123:SF6">
    <property type="entry name" value="F-BOX PROTEIN SKIP23-LIKE ISOFORM X1"/>
    <property type="match status" value="1"/>
</dbReference>
<dbReference type="Proteomes" id="UP001415857">
    <property type="component" value="Unassembled WGS sequence"/>
</dbReference>
<comment type="caution">
    <text evidence="2">The sequence shown here is derived from an EMBL/GenBank/DDBJ whole genome shotgun (WGS) entry which is preliminary data.</text>
</comment>
<organism evidence="2 3">
    <name type="scientific">Liquidambar formosana</name>
    <name type="common">Formosan gum</name>
    <dbReference type="NCBI Taxonomy" id="63359"/>
    <lineage>
        <taxon>Eukaryota</taxon>
        <taxon>Viridiplantae</taxon>
        <taxon>Streptophyta</taxon>
        <taxon>Embryophyta</taxon>
        <taxon>Tracheophyta</taxon>
        <taxon>Spermatophyta</taxon>
        <taxon>Magnoliopsida</taxon>
        <taxon>eudicotyledons</taxon>
        <taxon>Gunneridae</taxon>
        <taxon>Pentapetalae</taxon>
        <taxon>Saxifragales</taxon>
        <taxon>Altingiaceae</taxon>
        <taxon>Liquidambar</taxon>
    </lineage>
</organism>
<dbReference type="InterPro" id="IPR051304">
    <property type="entry name" value="SCF_F-box_domain"/>
</dbReference>
<proteinExistence type="predicted"/>
<evidence type="ECO:0000259" key="1">
    <source>
        <dbReference type="Pfam" id="PF03478"/>
    </source>
</evidence>
<feature type="domain" description="KIB1-4 beta-propeller" evidence="1">
    <location>
        <begin position="48"/>
        <end position="215"/>
    </location>
</feature>
<dbReference type="InterPro" id="IPR005174">
    <property type="entry name" value="KIB1-4_b-propeller"/>
</dbReference>
<evidence type="ECO:0000313" key="3">
    <source>
        <dbReference type="Proteomes" id="UP001415857"/>
    </source>
</evidence>
<sequence>MFFDFAVCTSWRRSFIPPFGNISSPSFLKFSFPVPPTRQPFLRFCTGFTVSESTVYRLEPSLEIENPSSSSSSSKGWLVRLKEEEEPNKMRMLSPLADVPIESLPTSFPKILNLLDFRISEIHKSYRPQCLFLFQMAIFPPYVSKLAVLPSNAVPTPTDNYVFMMIYDRGRLRFMKSGDEEWTAIEEDCSNYSDVISYKGQFYAVNKTGRAVVVDRFLKVTEIASPLCDGGEG</sequence>
<dbReference type="Pfam" id="PF03478">
    <property type="entry name" value="Beta-prop_KIB1-4"/>
    <property type="match status" value="1"/>
</dbReference>